<dbReference type="SUPFAM" id="SSF46689">
    <property type="entry name" value="Homeodomain-like"/>
    <property type="match status" value="1"/>
</dbReference>
<dbReference type="InterPro" id="IPR012337">
    <property type="entry name" value="RNaseH-like_sf"/>
</dbReference>
<dbReference type="GO" id="GO:0004803">
    <property type="term" value="F:transposase activity"/>
    <property type="evidence" value="ECO:0007669"/>
    <property type="project" value="TreeGrafter"/>
</dbReference>
<dbReference type="Pfam" id="PF00665">
    <property type="entry name" value="rve"/>
    <property type="match status" value="1"/>
</dbReference>
<proteinExistence type="predicted"/>
<dbReference type="PANTHER" id="PTHR10948:SF23">
    <property type="entry name" value="TRANSPOSASE INSI FOR INSERTION SEQUENCE ELEMENT IS30A-RELATED"/>
    <property type="match status" value="1"/>
</dbReference>
<organism evidence="3 4">
    <name type="scientific">Neomicrococcus aestuarii</name>
    <dbReference type="NCBI Taxonomy" id="556325"/>
    <lineage>
        <taxon>Bacteria</taxon>
        <taxon>Bacillati</taxon>
        <taxon>Actinomycetota</taxon>
        <taxon>Actinomycetes</taxon>
        <taxon>Micrococcales</taxon>
        <taxon>Micrococcaceae</taxon>
        <taxon>Neomicrococcus</taxon>
    </lineage>
</organism>
<evidence type="ECO:0000313" key="3">
    <source>
        <dbReference type="EMBL" id="MBB5513098.1"/>
    </source>
</evidence>
<dbReference type="GO" id="GO:0003676">
    <property type="term" value="F:nucleic acid binding"/>
    <property type="evidence" value="ECO:0007669"/>
    <property type="project" value="InterPro"/>
</dbReference>
<evidence type="ECO:0000256" key="1">
    <source>
        <dbReference type="ARBA" id="ARBA00023172"/>
    </source>
</evidence>
<dbReference type="PANTHER" id="PTHR10948">
    <property type="entry name" value="TRANSPOSASE"/>
    <property type="match status" value="1"/>
</dbReference>
<dbReference type="InterPro" id="IPR036397">
    <property type="entry name" value="RNaseH_sf"/>
</dbReference>
<dbReference type="GO" id="GO:0005829">
    <property type="term" value="C:cytosol"/>
    <property type="evidence" value="ECO:0007669"/>
    <property type="project" value="TreeGrafter"/>
</dbReference>
<dbReference type="GO" id="GO:0032196">
    <property type="term" value="P:transposition"/>
    <property type="evidence" value="ECO:0007669"/>
    <property type="project" value="TreeGrafter"/>
</dbReference>
<dbReference type="Gene3D" id="3.30.420.10">
    <property type="entry name" value="Ribonuclease H-like superfamily/Ribonuclease H"/>
    <property type="match status" value="1"/>
</dbReference>
<dbReference type="InterPro" id="IPR051917">
    <property type="entry name" value="Transposase-Integrase"/>
</dbReference>
<dbReference type="GO" id="GO:0006310">
    <property type="term" value="P:DNA recombination"/>
    <property type="evidence" value="ECO:0007669"/>
    <property type="project" value="UniProtKB-KW"/>
</dbReference>
<dbReference type="PROSITE" id="PS50994">
    <property type="entry name" value="INTEGRASE"/>
    <property type="match status" value="1"/>
</dbReference>
<dbReference type="SUPFAM" id="SSF53098">
    <property type="entry name" value="Ribonuclease H-like"/>
    <property type="match status" value="1"/>
</dbReference>
<accession>A0A7W8TUN5</accession>
<evidence type="ECO:0000259" key="2">
    <source>
        <dbReference type="PROSITE" id="PS50994"/>
    </source>
</evidence>
<dbReference type="Proteomes" id="UP000580797">
    <property type="component" value="Unassembled WGS sequence"/>
</dbReference>
<feature type="domain" description="Integrase catalytic" evidence="2">
    <location>
        <begin position="182"/>
        <end position="346"/>
    </location>
</feature>
<reference evidence="3 4" key="1">
    <citation type="submission" date="2020-08" db="EMBL/GenBank/DDBJ databases">
        <title>Sequencing the genomes of 1000 actinobacteria strains.</title>
        <authorList>
            <person name="Klenk H.-P."/>
        </authorList>
    </citation>
    <scope>NUCLEOTIDE SEQUENCE [LARGE SCALE GENOMIC DNA]</scope>
    <source>
        <strain evidence="3 4">DSM 105783</strain>
    </source>
</reference>
<name>A0A7W8TUN5_9MICC</name>
<comment type="caution">
    <text evidence="3">The sequence shown here is derived from an EMBL/GenBank/DDBJ whole genome shotgun (WGS) entry which is preliminary data.</text>
</comment>
<dbReference type="InterPro" id="IPR001584">
    <property type="entry name" value="Integrase_cat-core"/>
</dbReference>
<dbReference type="InterPro" id="IPR053392">
    <property type="entry name" value="Transposase_IS30-like"/>
</dbReference>
<keyword evidence="1" id="KW-0233">DNA recombination</keyword>
<protein>
    <submittedName>
        <fullName evidence="3">IS30 family transposase</fullName>
    </submittedName>
</protein>
<dbReference type="AlphaFoldDB" id="A0A7W8TUN5"/>
<dbReference type="GO" id="GO:0015074">
    <property type="term" value="P:DNA integration"/>
    <property type="evidence" value="ECO:0007669"/>
    <property type="project" value="InterPro"/>
</dbReference>
<dbReference type="InterPro" id="IPR025246">
    <property type="entry name" value="IS30-like_HTH"/>
</dbReference>
<dbReference type="EMBL" id="JACHDR010000001">
    <property type="protein sequence ID" value="MBB5513098.1"/>
    <property type="molecule type" value="Genomic_DNA"/>
</dbReference>
<dbReference type="InterPro" id="IPR009057">
    <property type="entry name" value="Homeodomain-like_sf"/>
</dbReference>
<gene>
    <name evidence="3" type="ORF">HD598_001785</name>
</gene>
<dbReference type="NCBIfam" id="NF033563">
    <property type="entry name" value="transpos_IS30"/>
    <property type="match status" value="1"/>
</dbReference>
<evidence type="ECO:0000313" key="4">
    <source>
        <dbReference type="Proteomes" id="UP000580797"/>
    </source>
</evidence>
<dbReference type="Pfam" id="PF13936">
    <property type="entry name" value="HTH_38"/>
    <property type="match status" value="1"/>
</dbReference>
<sequence>MKFTTGRGDSIPGIHVREGVGGTGRITHDERVQIALRVRDGYSSSQIARELGRDRSVIWREIRRNSSSGEYIAGVADVFTFMRSRRPKKRRLDNPALVRFVEDAMDQGWSPKLISLVLARDFAHDKTMQISHETIYQAIYVQGRGELRKDLYRCLSTGRAKRIVDGRGLGRNQSPYKDALKISERPPSVQDRAVPGHWEADLIMSGATSKAAIGTLVERTTRYTILLHLPDGHDSVHVAEAIKNAMKKLPADMRRTLTYDRGTEMARYREIQTALDLQVYFCDPHSPWQRGTNENTNRLLRHWFAKSSDLSVHTAADLKRVQDSLNNRPRPTLNLETPNKRFKELLNQAT</sequence>